<feature type="coiled-coil region" evidence="1">
    <location>
        <begin position="214"/>
        <end position="245"/>
    </location>
</feature>
<accession>S7RS04</accession>
<feature type="coiled-coil region" evidence="1">
    <location>
        <begin position="136"/>
        <end position="174"/>
    </location>
</feature>
<keyword evidence="4" id="KW-1185">Reference proteome</keyword>
<dbReference type="AlphaFoldDB" id="S7RS04"/>
<proteinExistence type="predicted"/>
<evidence type="ECO:0000313" key="4">
    <source>
        <dbReference type="Proteomes" id="UP000030669"/>
    </source>
</evidence>
<dbReference type="KEGG" id="gtr:GLOTRDRAFT_93348"/>
<feature type="compositionally biased region" description="Basic and acidic residues" evidence="2">
    <location>
        <begin position="8"/>
        <end position="17"/>
    </location>
</feature>
<organism evidence="3 4">
    <name type="scientific">Gloeophyllum trabeum (strain ATCC 11539 / FP-39264 / Madison 617)</name>
    <name type="common">Brown rot fungus</name>
    <dbReference type="NCBI Taxonomy" id="670483"/>
    <lineage>
        <taxon>Eukaryota</taxon>
        <taxon>Fungi</taxon>
        <taxon>Dikarya</taxon>
        <taxon>Basidiomycota</taxon>
        <taxon>Agaricomycotina</taxon>
        <taxon>Agaricomycetes</taxon>
        <taxon>Gloeophyllales</taxon>
        <taxon>Gloeophyllaceae</taxon>
        <taxon>Gloeophyllum</taxon>
    </lineage>
</organism>
<name>S7RS04_GLOTA</name>
<dbReference type="RefSeq" id="XP_007865832.1">
    <property type="nucleotide sequence ID" value="XM_007867641.1"/>
</dbReference>
<protein>
    <submittedName>
        <fullName evidence="3">Uncharacterized protein</fullName>
    </submittedName>
</protein>
<evidence type="ECO:0000256" key="1">
    <source>
        <dbReference type="SAM" id="Coils"/>
    </source>
</evidence>
<feature type="compositionally biased region" description="Polar residues" evidence="2">
    <location>
        <begin position="113"/>
        <end position="126"/>
    </location>
</feature>
<feature type="region of interest" description="Disordered" evidence="2">
    <location>
        <begin position="252"/>
        <end position="280"/>
    </location>
</feature>
<dbReference type="Proteomes" id="UP000030669">
    <property type="component" value="Unassembled WGS sequence"/>
</dbReference>
<evidence type="ECO:0000313" key="3">
    <source>
        <dbReference type="EMBL" id="EPQ55799.1"/>
    </source>
</evidence>
<reference evidence="3 4" key="1">
    <citation type="journal article" date="2012" name="Science">
        <title>The Paleozoic origin of enzymatic lignin decomposition reconstructed from 31 fungal genomes.</title>
        <authorList>
            <person name="Floudas D."/>
            <person name="Binder M."/>
            <person name="Riley R."/>
            <person name="Barry K."/>
            <person name="Blanchette R.A."/>
            <person name="Henrissat B."/>
            <person name="Martinez A.T."/>
            <person name="Otillar R."/>
            <person name="Spatafora J.W."/>
            <person name="Yadav J.S."/>
            <person name="Aerts A."/>
            <person name="Benoit I."/>
            <person name="Boyd A."/>
            <person name="Carlson A."/>
            <person name="Copeland A."/>
            <person name="Coutinho P.M."/>
            <person name="de Vries R.P."/>
            <person name="Ferreira P."/>
            <person name="Findley K."/>
            <person name="Foster B."/>
            <person name="Gaskell J."/>
            <person name="Glotzer D."/>
            <person name="Gorecki P."/>
            <person name="Heitman J."/>
            <person name="Hesse C."/>
            <person name="Hori C."/>
            <person name="Igarashi K."/>
            <person name="Jurgens J.A."/>
            <person name="Kallen N."/>
            <person name="Kersten P."/>
            <person name="Kohler A."/>
            <person name="Kuees U."/>
            <person name="Kumar T.K.A."/>
            <person name="Kuo A."/>
            <person name="LaButti K."/>
            <person name="Larrondo L.F."/>
            <person name="Lindquist E."/>
            <person name="Ling A."/>
            <person name="Lombard V."/>
            <person name="Lucas S."/>
            <person name="Lundell T."/>
            <person name="Martin R."/>
            <person name="McLaughlin D.J."/>
            <person name="Morgenstern I."/>
            <person name="Morin E."/>
            <person name="Murat C."/>
            <person name="Nagy L.G."/>
            <person name="Nolan M."/>
            <person name="Ohm R.A."/>
            <person name="Patyshakuliyeva A."/>
            <person name="Rokas A."/>
            <person name="Ruiz-Duenas F.J."/>
            <person name="Sabat G."/>
            <person name="Salamov A."/>
            <person name="Samejima M."/>
            <person name="Schmutz J."/>
            <person name="Slot J.C."/>
            <person name="St John F."/>
            <person name="Stenlid J."/>
            <person name="Sun H."/>
            <person name="Sun S."/>
            <person name="Syed K."/>
            <person name="Tsang A."/>
            <person name="Wiebenga A."/>
            <person name="Young D."/>
            <person name="Pisabarro A."/>
            <person name="Eastwood D.C."/>
            <person name="Martin F."/>
            <person name="Cullen D."/>
            <person name="Grigoriev I.V."/>
            <person name="Hibbett D.S."/>
        </authorList>
    </citation>
    <scope>NUCLEOTIDE SEQUENCE [LARGE SCALE GENOMIC DNA]</scope>
    <source>
        <strain evidence="3 4">ATCC 11539</strain>
    </source>
</reference>
<evidence type="ECO:0000256" key="2">
    <source>
        <dbReference type="SAM" id="MobiDB-lite"/>
    </source>
</evidence>
<feature type="region of interest" description="Disordered" evidence="2">
    <location>
        <begin position="1"/>
        <end position="128"/>
    </location>
</feature>
<dbReference type="EMBL" id="KB469301">
    <property type="protein sequence ID" value="EPQ55799.1"/>
    <property type="molecule type" value="Genomic_DNA"/>
</dbReference>
<gene>
    <name evidence="3" type="ORF">GLOTRDRAFT_93348</name>
</gene>
<sequence>MSSSYRIHPLEDMEVDKAGTPPRPPPKLHSGQPLLNATKSVPPAGQPSNAPKSVRPAGQLSNVPKSVPLAVQPQLNISKSVLPPGQPLSNIPTSGLPAEQQPSNVAKYKQQLDDTPTPQPASTSSVRVRVQEADFSATYRMEMEKAHAQLRQEQEKAKRDREELIAMVREERDRAHLEQEAWKREMAESRNHMSEMMKFIKTRQEAENAAAAQMQAVKSALVEAEARRERELAELEAKRQSELAQLMAKITGSLSTGTSAPRGEPESAETEASPAGSGYQLTKKELRNLHHNGRKKKGIWQTLHALNSGSALEEALEDVLEQFTSASPGSSQTVNYRPQRTPWRKRASALTETKEEYNKLKEKNPEAHKDYLDLCREAVCKSFDIKTDSDIALRPRADPLAVDAYNDGGPNSPDANNLYVDMRAAVKDSRWNQWLVEILIDKAHDLCQQVDHLRAGWWSVLPKHDRDGVKTQDEHRTRLQDKYGGIHKKVRVNTRRCGVHAFHHMVGIPVPRKASKQDRGRKHHFGLCHQGQVLSSEFITYGRTYEYLTLSTAACSTIV</sequence>
<keyword evidence="1" id="KW-0175">Coiled coil</keyword>
<dbReference type="GeneID" id="19309478"/>
<dbReference type="HOGENOM" id="CLU_487485_0_0_1"/>